<keyword evidence="1 2" id="KW-0238">DNA-binding</keyword>
<dbReference type="InterPro" id="IPR009057">
    <property type="entry name" value="Homeodomain-like_sf"/>
</dbReference>
<dbReference type="GO" id="GO:0003700">
    <property type="term" value="F:DNA-binding transcription factor activity"/>
    <property type="evidence" value="ECO:0007669"/>
    <property type="project" value="TreeGrafter"/>
</dbReference>
<gene>
    <name evidence="4" type="ORF">FJM67_13065</name>
</gene>
<dbReference type="Proteomes" id="UP000315901">
    <property type="component" value="Unassembled WGS sequence"/>
</dbReference>
<sequence>MKKQSNNDSGWRGSPEVWFEAAVEILLESGVEAVKIATLAKRLNISRTSFYWFFKDRDALLQELVAFWQRKNTGSLIRQVEAYAETITEATLNIFDCWYDQTLFDARLEFAIRSWSLQSIEIKNAVQAADDERLEALIALFERFGKTRIEAEVNARTLYLVQIGYITMQTQETLATRMRRVPDYVKAFTGQLPSDSEISRFHHRHAFNHTTE</sequence>
<evidence type="ECO:0000313" key="4">
    <source>
        <dbReference type="EMBL" id="TPE48713.1"/>
    </source>
</evidence>
<dbReference type="PROSITE" id="PS50977">
    <property type="entry name" value="HTH_TETR_2"/>
    <property type="match status" value="1"/>
</dbReference>
<protein>
    <submittedName>
        <fullName evidence="4">TetR/AcrR family transcriptional regulator</fullName>
    </submittedName>
</protein>
<evidence type="ECO:0000313" key="5">
    <source>
        <dbReference type="Proteomes" id="UP000315901"/>
    </source>
</evidence>
<dbReference type="Pfam" id="PF00440">
    <property type="entry name" value="TetR_N"/>
    <property type="match status" value="1"/>
</dbReference>
<dbReference type="GO" id="GO:0000976">
    <property type="term" value="F:transcription cis-regulatory region binding"/>
    <property type="evidence" value="ECO:0007669"/>
    <property type="project" value="TreeGrafter"/>
</dbReference>
<evidence type="ECO:0000259" key="3">
    <source>
        <dbReference type="PROSITE" id="PS50977"/>
    </source>
</evidence>
<proteinExistence type="predicted"/>
<dbReference type="PRINTS" id="PR00455">
    <property type="entry name" value="HTHTETR"/>
</dbReference>
<feature type="domain" description="HTH tetR-type" evidence="3">
    <location>
        <begin position="12"/>
        <end position="72"/>
    </location>
</feature>
<dbReference type="Gene3D" id="1.10.357.10">
    <property type="entry name" value="Tetracycline Repressor, domain 2"/>
    <property type="match status" value="1"/>
</dbReference>
<dbReference type="PANTHER" id="PTHR30055">
    <property type="entry name" value="HTH-TYPE TRANSCRIPTIONAL REGULATOR RUTR"/>
    <property type="match status" value="1"/>
</dbReference>
<reference evidence="4 5" key="1">
    <citation type="submission" date="2019-06" db="EMBL/GenBank/DDBJ databases">
        <title>A novel bacterium of genus Marinomonas, isolated from coastal sand.</title>
        <authorList>
            <person name="Huang H."/>
            <person name="Mo K."/>
            <person name="Hu Y."/>
        </authorList>
    </citation>
    <scope>NUCLEOTIDE SEQUENCE [LARGE SCALE GENOMIC DNA]</scope>
    <source>
        <strain evidence="4 5">HB171799</strain>
    </source>
</reference>
<evidence type="ECO:0000256" key="1">
    <source>
        <dbReference type="ARBA" id="ARBA00023125"/>
    </source>
</evidence>
<keyword evidence="5" id="KW-1185">Reference proteome</keyword>
<dbReference type="InterPro" id="IPR050109">
    <property type="entry name" value="HTH-type_TetR-like_transc_reg"/>
</dbReference>
<organism evidence="4 5">
    <name type="scientific">Maribrevibacterium harenarium</name>
    <dbReference type="NCBI Taxonomy" id="2589817"/>
    <lineage>
        <taxon>Bacteria</taxon>
        <taxon>Pseudomonadati</taxon>
        <taxon>Pseudomonadota</taxon>
        <taxon>Gammaproteobacteria</taxon>
        <taxon>Oceanospirillales</taxon>
        <taxon>Oceanospirillaceae</taxon>
        <taxon>Maribrevibacterium</taxon>
    </lineage>
</organism>
<dbReference type="RefSeq" id="WP_140589968.1">
    <property type="nucleotide sequence ID" value="NZ_VFRR01000030.1"/>
</dbReference>
<dbReference type="AlphaFoldDB" id="A0A501WFR6"/>
<comment type="caution">
    <text evidence="4">The sequence shown here is derived from an EMBL/GenBank/DDBJ whole genome shotgun (WGS) entry which is preliminary data.</text>
</comment>
<dbReference type="PANTHER" id="PTHR30055:SF237">
    <property type="entry name" value="TRANSCRIPTIONAL REPRESSOR MCE3R"/>
    <property type="match status" value="1"/>
</dbReference>
<name>A0A501WFR6_9GAMM</name>
<dbReference type="InterPro" id="IPR001647">
    <property type="entry name" value="HTH_TetR"/>
</dbReference>
<evidence type="ECO:0000256" key="2">
    <source>
        <dbReference type="PROSITE-ProRule" id="PRU00335"/>
    </source>
</evidence>
<dbReference type="EMBL" id="VFRR01000030">
    <property type="protein sequence ID" value="TPE48713.1"/>
    <property type="molecule type" value="Genomic_DNA"/>
</dbReference>
<dbReference type="SUPFAM" id="SSF46689">
    <property type="entry name" value="Homeodomain-like"/>
    <property type="match status" value="1"/>
</dbReference>
<dbReference type="OrthoDB" id="4541465at2"/>
<accession>A0A501WFR6</accession>
<feature type="DNA-binding region" description="H-T-H motif" evidence="2">
    <location>
        <begin position="35"/>
        <end position="54"/>
    </location>
</feature>